<dbReference type="GO" id="GO:0005615">
    <property type="term" value="C:extracellular space"/>
    <property type="evidence" value="ECO:0007669"/>
    <property type="project" value="TreeGrafter"/>
</dbReference>
<dbReference type="GO" id="GO:0005737">
    <property type="term" value="C:cytoplasm"/>
    <property type="evidence" value="ECO:0007669"/>
    <property type="project" value="TreeGrafter"/>
</dbReference>
<dbReference type="GO" id="GO:0070006">
    <property type="term" value="F:metalloaminopeptidase activity"/>
    <property type="evidence" value="ECO:0007669"/>
    <property type="project" value="TreeGrafter"/>
</dbReference>
<keyword evidence="4" id="KW-1185">Reference proteome</keyword>
<sequence>MNKLKHWKNALPRYMITSSLVVALTAGPVSGIGIAMAESPTLQNDLLVEADAVIHQLARYRVDARLDEKKMMITGKETVTYRNNTKDTLDNVVFHTFADANRSKDTQSSMFQSSNKRIAAENPDKKPEDFLGGIDIKTVKSSSKLLKFDNTHQALTVRLGQALQPGQSITLELDFEVKIPYGSQRLSYYRNIINGAHWFPVLSVYDPTEHTWNKTPYSSTFESDYYDSADYQVTLNVPADYQVSMPGALTVQEAEVGRKTVTATANNTREFVLFASPDFKVESVTRDGLTVQYYYFENQKDKKQIIDQYIDQAFKVIDFFSEKYGKYPYPEFRIVESYVEGVAVEFSRMIQMGMIQGQPDIANNSAFVHEIAHQWFHSLIGNDSETESFLDEGFADYSMVYFYEKQEVPLNGFKLIQFDEVSLDSPIVSTNDTVGDSPDAIFYKKGRQAIYELYRTLGEEKFDELMQTYFDQYVYKNATIDGLLQIIENKAGKKVRDNWEADLRNPNYSLRPEYRLTADEEAAYMHEQFKSIYHSVFVQFPEVPVETMSRIIDKTLQGEALTIIMSDGQISDHTKKQQDQLLNQIQGFMQLAGLKPTVITERHVLKNKLRQDLGDSNVIVIGKPDTNGFIQALKSGIIKRADTVDFKWRDIMNKNNQSGAYIIKHPYNQNRLMLHYFWTGDQLSEQASDLFMDKASESLSFSNHFYQYYVMNNVGKISNEHKVENPYAKLFAD</sequence>
<dbReference type="Gene3D" id="1.10.390.10">
    <property type="entry name" value="Neutral Protease Domain 2"/>
    <property type="match status" value="1"/>
</dbReference>
<dbReference type="SUPFAM" id="SSF55486">
    <property type="entry name" value="Metalloproteases ('zincins'), catalytic domain"/>
    <property type="match status" value="1"/>
</dbReference>
<reference evidence="3 4" key="1">
    <citation type="submission" date="2018-12" db="EMBL/GenBank/DDBJ databases">
        <authorList>
            <person name="Sun L."/>
            <person name="Chen Z."/>
        </authorList>
    </citation>
    <scope>NUCLEOTIDE SEQUENCE [LARGE SCALE GENOMIC DNA]</scope>
    <source>
        <strain evidence="3 4">DSM 15890</strain>
    </source>
</reference>
<dbReference type="Proteomes" id="UP000279446">
    <property type="component" value="Unassembled WGS sequence"/>
</dbReference>
<dbReference type="GO" id="GO:0016020">
    <property type="term" value="C:membrane"/>
    <property type="evidence" value="ECO:0007669"/>
    <property type="project" value="TreeGrafter"/>
</dbReference>
<protein>
    <submittedName>
        <fullName evidence="3">M1 family peptidase</fullName>
    </submittedName>
</protein>
<dbReference type="InterPro" id="IPR014782">
    <property type="entry name" value="Peptidase_M1_dom"/>
</dbReference>
<comment type="caution">
    <text evidence="3">The sequence shown here is derived from an EMBL/GenBank/DDBJ whole genome shotgun (WGS) entry which is preliminary data.</text>
</comment>
<feature type="region of interest" description="Disordered" evidence="1">
    <location>
        <begin position="105"/>
        <end position="124"/>
    </location>
</feature>
<dbReference type="InterPro" id="IPR050344">
    <property type="entry name" value="Peptidase_M1_aminopeptidases"/>
</dbReference>
<evidence type="ECO:0000259" key="2">
    <source>
        <dbReference type="Pfam" id="PF01433"/>
    </source>
</evidence>
<dbReference type="PANTHER" id="PTHR11533">
    <property type="entry name" value="PROTEASE M1 ZINC METALLOPROTEASE"/>
    <property type="match status" value="1"/>
</dbReference>
<gene>
    <name evidence="3" type="ORF">EJP82_14390</name>
</gene>
<dbReference type="GO" id="GO:0042277">
    <property type="term" value="F:peptide binding"/>
    <property type="evidence" value="ECO:0007669"/>
    <property type="project" value="TreeGrafter"/>
</dbReference>
<dbReference type="InterPro" id="IPR027268">
    <property type="entry name" value="Peptidase_M4/M1_CTD_sf"/>
</dbReference>
<dbReference type="PANTHER" id="PTHR11533:SF174">
    <property type="entry name" value="PUROMYCIN-SENSITIVE AMINOPEPTIDASE-RELATED"/>
    <property type="match status" value="1"/>
</dbReference>
<feature type="compositionally biased region" description="Polar residues" evidence="1">
    <location>
        <begin position="106"/>
        <end position="116"/>
    </location>
</feature>
<evidence type="ECO:0000313" key="3">
    <source>
        <dbReference type="EMBL" id="RUT45484.1"/>
    </source>
</evidence>
<dbReference type="AlphaFoldDB" id="A0A433Y7W1"/>
<dbReference type="Gene3D" id="2.60.40.1730">
    <property type="entry name" value="tricorn interacting facor f3 domain"/>
    <property type="match status" value="1"/>
</dbReference>
<feature type="domain" description="Peptidase M1 membrane alanine aminopeptidase" evidence="2">
    <location>
        <begin position="364"/>
        <end position="497"/>
    </location>
</feature>
<evidence type="ECO:0000313" key="4">
    <source>
        <dbReference type="Proteomes" id="UP000279446"/>
    </source>
</evidence>
<name>A0A433Y7W1_9BACL</name>
<proteinExistence type="predicted"/>
<dbReference type="OrthoDB" id="3268975at2"/>
<dbReference type="Pfam" id="PF01433">
    <property type="entry name" value="Peptidase_M1"/>
    <property type="match status" value="1"/>
</dbReference>
<accession>A0A433Y7W1</accession>
<dbReference type="EMBL" id="RZNY01000011">
    <property type="protein sequence ID" value="RUT45484.1"/>
    <property type="molecule type" value="Genomic_DNA"/>
</dbReference>
<evidence type="ECO:0000256" key="1">
    <source>
        <dbReference type="SAM" id="MobiDB-lite"/>
    </source>
</evidence>
<dbReference type="RefSeq" id="WP_127192758.1">
    <property type="nucleotide sequence ID" value="NZ_RZNY01000011.1"/>
</dbReference>
<organism evidence="3 4">
    <name type="scientific">Paenibacillus anaericanus</name>
    <dbReference type="NCBI Taxonomy" id="170367"/>
    <lineage>
        <taxon>Bacteria</taxon>
        <taxon>Bacillati</taxon>
        <taxon>Bacillota</taxon>
        <taxon>Bacilli</taxon>
        <taxon>Bacillales</taxon>
        <taxon>Paenibacillaceae</taxon>
        <taxon>Paenibacillus</taxon>
    </lineage>
</organism>
<dbReference type="GO" id="GO:0008270">
    <property type="term" value="F:zinc ion binding"/>
    <property type="evidence" value="ECO:0007669"/>
    <property type="project" value="InterPro"/>
</dbReference>
<dbReference type="CDD" id="cd09604">
    <property type="entry name" value="M1_APN_like"/>
    <property type="match status" value="1"/>
</dbReference>
<dbReference type="GO" id="GO:0043171">
    <property type="term" value="P:peptide catabolic process"/>
    <property type="evidence" value="ECO:0007669"/>
    <property type="project" value="TreeGrafter"/>
</dbReference>
<dbReference type="InterPro" id="IPR042097">
    <property type="entry name" value="Aminopeptidase_N-like_N_sf"/>
</dbReference>